<dbReference type="RefSeq" id="XP_008809985.2">
    <property type="nucleotide sequence ID" value="XM_008811763.3"/>
</dbReference>
<dbReference type="AlphaFoldDB" id="A0A8B7CZF6"/>
<gene>
    <name evidence="2" type="primary">LOC103721513</name>
</gene>
<evidence type="ECO:0000313" key="2">
    <source>
        <dbReference type="RefSeq" id="XP_008809985.2"/>
    </source>
</evidence>
<reference evidence="2" key="2">
    <citation type="submission" date="2025-08" db="UniProtKB">
        <authorList>
            <consortium name="RefSeq"/>
        </authorList>
    </citation>
    <scope>IDENTIFICATION</scope>
    <source>
        <tissue evidence="2">Young leaves</tissue>
    </source>
</reference>
<protein>
    <submittedName>
        <fullName evidence="2">Uncharacterized protein LOC103721513</fullName>
    </submittedName>
</protein>
<dbReference type="GeneID" id="103721513"/>
<name>A0A8B7CZF6_PHODC</name>
<keyword evidence="1" id="KW-1185">Reference proteome</keyword>
<organism evidence="1 2">
    <name type="scientific">Phoenix dactylifera</name>
    <name type="common">Date palm</name>
    <dbReference type="NCBI Taxonomy" id="42345"/>
    <lineage>
        <taxon>Eukaryota</taxon>
        <taxon>Viridiplantae</taxon>
        <taxon>Streptophyta</taxon>
        <taxon>Embryophyta</taxon>
        <taxon>Tracheophyta</taxon>
        <taxon>Spermatophyta</taxon>
        <taxon>Magnoliopsida</taxon>
        <taxon>Liliopsida</taxon>
        <taxon>Arecaceae</taxon>
        <taxon>Coryphoideae</taxon>
        <taxon>Phoeniceae</taxon>
        <taxon>Phoenix</taxon>
    </lineage>
</organism>
<dbReference type="Proteomes" id="UP000228380">
    <property type="component" value="Chromosome 13"/>
</dbReference>
<sequence length="106" mass="11850">MGSWEAVISVVLGVIMRKSICRFQEMGKMAMEFISVLSTALRFSGLLFRRPVPVPTTYSPMSSVATRGFTALTVQYPLHQQRSLQEAIRCCGSKFKSVDLSLKEKT</sequence>
<reference evidence="1" key="1">
    <citation type="journal article" date="2019" name="Nat. Commun.">
        <title>Genome-wide association mapping of date palm fruit traits.</title>
        <authorList>
            <person name="Hazzouri K.M."/>
            <person name="Gros-Balthazard M."/>
            <person name="Flowers J.M."/>
            <person name="Copetti D."/>
            <person name="Lemansour A."/>
            <person name="Lebrun M."/>
            <person name="Masmoudi K."/>
            <person name="Ferrand S."/>
            <person name="Dhar M.I."/>
            <person name="Fresquez Z.A."/>
            <person name="Rosas U."/>
            <person name="Zhang J."/>
            <person name="Talag J."/>
            <person name="Lee S."/>
            <person name="Kudrna D."/>
            <person name="Powell R.F."/>
            <person name="Leitch I.J."/>
            <person name="Krueger R.R."/>
            <person name="Wing R.A."/>
            <person name="Amiri K.M.A."/>
            <person name="Purugganan M.D."/>
        </authorList>
    </citation>
    <scope>NUCLEOTIDE SEQUENCE [LARGE SCALE GENOMIC DNA]</scope>
    <source>
        <strain evidence="1">cv. Khalas</strain>
    </source>
</reference>
<evidence type="ECO:0000313" key="1">
    <source>
        <dbReference type="Proteomes" id="UP000228380"/>
    </source>
</evidence>
<dbReference type="OrthoDB" id="595071at2759"/>
<accession>A0A8B7CZF6</accession>
<proteinExistence type="predicted"/>
<dbReference type="KEGG" id="pda:103721513"/>